<dbReference type="Pfam" id="PF13489">
    <property type="entry name" value="Methyltransf_23"/>
    <property type="match status" value="1"/>
</dbReference>
<accession>A0A832A398</accession>
<dbReference type="PANTHER" id="PTHR43464">
    <property type="entry name" value="METHYLTRANSFERASE"/>
    <property type="match status" value="1"/>
</dbReference>
<dbReference type="PANTHER" id="PTHR43464:SF19">
    <property type="entry name" value="UBIQUINONE BIOSYNTHESIS O-METHYLTRANSFERASE, MITOCHONDRIAL"/>
    <property type="match status" value="1"/>
</dbReference>
<dbReference type="InterPro" id="IPR029063">
    <property type="entry name" value="SAM-dependent_MTases_sf"/>
</dbReference>
<gene>
    <name evidence="4" type="ORF">ENS06_06175</name>
</gene>
<dbReference type="Gene3D" id="3.40.50.150">
    <property type="entry name" value="Vaccinia Virus protein VP39"/>
    <property type="match status" value="1"/>
</dbReference>
<evidence type="ECO:0000313" key="4">
    <source>
        <dbReference type="EMBL" id="HFK96897.1"/>
    </source>
</evidence>
<protein>
    <submittedName>
        <fullName evidence="4">Class I SAM-dependent methyltransferase</fullName>
    </submittedName>
</protein>
<evidence type="ECO:0000256" key="3">
    <source>
        <dbReference type="ARBA" id="ARBA00022691"/>
    </source>
</evidence>
<reference evidence="4" key="1">
    <citation type="journal article" date="2020" name="mSystems">
        <title>Genome- and Community-Level Interaction Insights into Carbon Utilization and Element Cycling Functions of Hydrothermarchaeota in Hydrothermal Sediment.</title>
        <authorList>
            <person name="Zhou Z."/>
            <person name="Liu Y."/>
            <person name="Xu W."/>
            <person name="Pan J."/>
            <person name="Luo Z.H."/>
            <person name="Li M."/>
        </authorList>
    </citation>
    <scope>NUCLEOTIDE SEQUENCE [LARGE SCALE GENOMIC DNA]</scope>
    <source>
        <strain evidence="4">SpSt-456</strain>
    </source>
</reference>
<keyword evidence="2 4" id="KW-0808">Transferase</keyword>
<organism evidence="4">
    <name type="scientific">Desulfacinum infernum</name>
    <dbReference type="NCBI Taxonomy" id="35837"/>
    <lineage>
        <taxon>Bacteria</taxon>
        <taxon>Pseudomonadati</taxon>
        <taxon>Thermodesulfobacteriota</taxon>
        <taxon>Syntrophobacteria</taxon>
        <taxon>Syntrophobacterales</taxon>
        <taxon>Syntrophobacteraceae</taxon>
        <taxon>Desulfacinum</taxon>
    </lineage>
</organism>
<dbReference type="GO" id="GO:0008168">
    <property type="term" value="F:methyltransferase activity"/>
    <property type="evidence" value="ECO:0007669"/>
    <property type="project" value="UniProtKB-KW"/>
</dbReference>
<dbReference type="SUPFAM" id="SSF53335">
    <property type="entry name" value="S-adenosyl-L-methionine-dependent methyltransferases"/>
    <property type="match status" value="1"/>
</dbReference>
<proteinExistence type="predicted"/>
<name>A0A832A398_9BACT</name>
<dbReference type="CDD" id="cd02440">
    <property type="entry name" value="AdoMet_MTases"/>
    <property type="match status" value="1"/>
</dbReference>
<sequence length="243" mass="28288">MDRVTKTKTHAVLDLPSRRRKALKIERLLDLSEKREPLKLLEIGTGSGVIAHYFASHSTLRFDVTAVDVVDQRVVRDGFEFKLVHDTKLPFSDALFDVIISNHVIEHVGDTGDQRHHLSEMYRVMKPDGIGYLATPNRWMFIEPHYRLPFLSWLPRSMRHDYVRAMKKGDYYDCEPLSLRTLERHLKDAGFHYENLAQAALHETFCVEIGWASFAQVTAKIPPWLFRSFHFLVPTLVYRLKKG</sequence>
<keyword evidence="3" id="KW-0949">S-adenosyl-L-methionine</keyword>
<keyword evidence="1 4" id="KW-0489">Methyltransferase</keyword>
<dbReference type="EMBL" id="DSTK01000018">
    <property type="protein sequence ID" value="HFK96897.1"/>
    <property type="molecule type" value="Genomic_DNA"/>
</dbReference>
<evidence type="ECO:0000256" key="1">
    <source>
        <dbReference type="ARBA" id="ARBA00022603"/>
    </source>
</evidence>
<comment type="caution">
    <text evidence="4">The sequence shown here is derived from an EMBL/GenBank/DDBJ whole genome shotgun (WGS) entry which is preliminary data.</text>
</comment>
<dbReference type="GO" id="GO:0032259">
    <property type="term" value="P:methylation"/>
    <property type="evidence" value="ECO:0007669"/>
    <property type="project" value="UniProtKB-KW"/>
</dbReference>
<dbReference type="AlphaFoldDB" id="A0A832A398"/>
<evidence type="ECO:0000256" key="2">
    <source>
        <dbReference type="ARBA" id="ARBA00022679"/>
    </source>
</evidence>